<accession>A0A2S4M1L7</accession>
<evidence type="ECO:0000313" key="9">
    <source>
        <dbReference type="EMBL" id="POR48612.1"/>
    </source>
</evidence>
<evidence type="ECO:0000313" key="10">
    <source>
        <dbReference type="Proteomes" id="UP000236919"/>
    </source>
</evidence>
<evidence type="ECO:0000256" key="6">
    <source>
        <dbReference type="ARBA" id="ARBA00022989"/>
    </source>
</evidence>
<dbReference type="Proteomes" id="UP000236919">
    <property type="component" value="Unassembled WGS sequence"/>
</dbReference>
<dbReference type="Pfam" id="PF01032">
    <property type="entry name" value="FecCD"/>
    <property type="match status" value="2"/>
</dbReference>
<dbReference type="AlphaFoldDB" id="A0A2S4M1L7"/>
<feature type="transmembrane region" description="Helical" evidence="8">
    <location>
        <begin position="484"/>
        <end position="503"/>
    </location>
</feature>
<evidence type="ECO:0000256" key="5">
    <source>
        <dbReference type="ARBA" id="ARBA00022692"/>
    </source>
</evidence>
<dbReference type="PANTHER" id="PTHR30472:SF37">
    <property type="entry name" value="FE(3+) DICITRATE TRANSPORT SYSTEM PERMEASE PROTEIN FECD-RELATED"/>
    <property type="match status" value="1"/>
</dbReference>
<feature type="transmembrane region" description="Helical" evidence="8">
    <location>
        <begin position="452"/>
        <end position="472"/>
    </location>
</feature>
<keyword evidence="10" id="KW-1185">Reference proteome</keyword>
<keyword evidence="6 8" id="KW-1133">Transmembrane helix</keyword>
<feature type="transmembrane region" description="Helical" evidence="8">
    <location>
        <begin position="396"/>
        <end position="415"/>
    </location>
</feature>
<feature type="transmembrane region" description="Helical" evidence="8">
    <location>
        <begin position="571"/>
        <end position="598"/>
    </location>
</feature>
<feature type="transmembrane region" description="Helical" evidence="8">
    <location>
        <begin position="121"/>
        <end position="139"/>
    </location>
</feature>
<proteinExistence type="inferred from homology"/>
<dbReference type="EMBL" id="PQFZ01000014">
    <property type="protein sequence ID" value="POR48612.1"/>
    <property type="molecule type" value="Genomic_DNA"/>
</dbReference>
<keyword evidence="4" id="KW-1003">Cell membrane</keyword>
<feature type="transmembrane region" description="Helical" evidence="8">
    <location>
        <begin position="63"/>
        <end position="84"/>
    </location>
</feature>
<dbReference type="InterPro" id="IPR000522">
    <property type="entry name" value="ABC_transptr_permease_BtuC"/>
</dbReference>
<dbReference type="GO" id="GO:0005886">
    <property type="term" value="C:plasma membrane"/>
    <property type="evidence" value="ECO:0007669"/>
    <property type="project" value="UniProtKB-SubCell"/>
</dbReference>
<feature type="transmembrane region" description="Helical" evidence="8">
    <location>
        <begin position="637"/>
        <end position="659"/>
    </location>
</feature>
<dbReference type="PANTHER" id="PTHR30472">
    <property type="entry name" value="FERRIC ENTEROBACTIN TRANSPORT SYSTEM PERMEASE PROTEIN"/>
    <property type="match status" value="1"/>
</dbReference>
<dbReference type="CDD" id="cd06550">
    <property type="entry name" value="TM_ABC_iron-siderophores_like"/>
    <property type="match status" value="2"/>
</dbReference>
<dbReference type="GO" id="GO:0033214">
    <property type="term" value="P:siderophore-iron import into cell"/>
    <property type="evidence" value="ECO:0007669"/>
    <property type="project" value="TreeGrafter"/>
</dbReference>
<feature type="transmembrane region" description="Helical" evidence="8">
    <location>
        <begin position="253"/>
        <end position="272"/>
    </location>
</feature>
<feature type="transmembrane region" description="Helical" evidence="8">
    <location>
        <begin position="12"/>
        <end position="30"/>
    </location>
</feature>
<gene>
    <name evidence="9" type="ORF">CYD53_11444</name>
</gene>
<feature type="transmembrane region" description="Helical" evidence="8">
    <location>
        <begin position="227"/>
        <end position="247"/>
    </location>
</feature>
<dbReference type="InterPro" id="IPR037294">
    <property type="entry name" value="ABC_BtuC-like"/>
</dbReference>
<evidence type="ECO:0000256" key="8">
    <source>
        <dbReference type="SAM" id="Phobius"/>
    </source>
</evidence>
<evidence type="ECO:0000256" key="4">
    <source>
        <dbReference type="ARBA" id="ARBA00022475"/>
    </source>
</evidence>
<dbReference type="RefSeq" id="WP_103719999.1">
    <property type="nucleotide sequence ID" value="NZ_PQFZ01000014.1"/>
</dbReference>
<protein>
    <submittedName>
        <fullName evidence="9">Iron complex transport system permease protein</fullName>
    </submittedName>
</protein>
<sequence>MAEALHRKGPAGIVAFLLVAAGVASLWALVKLLPPGLWFDALRGPDPADARQMLAAYSVLPRLVTSILCGAALGLAGVLLQLVLRNPIASPTTLGVEAGANLALSVAMLWAPGLLAFGREWTALAGGLLAVAGVLALSWRKGLAPVSVVLSGLVIGLTCSAVVATLVLFKTHYLAGLFMWGSGSLSQQDWSAAVFLAPRFVAVAALSAFLVRPLTLLSLDDANARNLGLSIGAARLAALILAVALTACVVSTVGIIGFLGLAAPALAHVAGARRVGQRLAWSALLGAALLWLTDQCVQLAAGADGTMLPTGVVTALFGAPLLLWLLPRLHQSQQGAPLSSIGPASRRSAHAGRVLGCLGVLLVIATVFSVMVGRGLDGWHLSLGGELDLLLPLRLPRALAALSAGAMLAGAGCMLQRLTGNPMASPEVLGVSAGAAFGFAVALFTLSEVGRGAQLLAASVGALVALLAILALGRGRGGSSGSTLLVGIALGALFDAVVTALMASGDPRAVLLLNWMTGSTYAIDARGAAVALAAAAGLLVLLPLGARWLDIVPLGAGTSLALGLHPRRSQAVILASSAVLTAIATLIVGPLTFVGLMAPHLARQLGLRRALPEFMGAALAGGLVMVAADWVGRSIAFPWQIPAGLAASMIGCPVLLWLLSRRSS</sequence>
<feature type="transmembrane region" description="Helical" evidence="8">
    <location>
        <begin position="146"/>
        <end position="170"/>
    </location>
</feature>
<feature type="transmembrane region" description="Helical" evidence="8">
    <location>
        <begin position="279"/>
        <end position="301"/>
    </location>
</feature>
<keyword evidence="7 8" id="KW-0472">Membrane</keyword>
<organism evidence="9 10">
    <name type="scientific">Bosea psychrotolerans</name>
    <dbReference type="NCBI Taxonomy" id="1871628"/>
    <lineage>
        <taxon>Bacteria</taxon>
        <taxon>Pseudomonadati</taxon>
        <taxon>Pseudomonadota</taxon>
        <taxon>Alphaproteobacteria</taxon>
        <taxon>Hyphomicrobiales</taxon>
        <taxon>Boseaceae</taxon>
        <taxon>Bosea</taxon>
    </lineage>
</organism>
<keyword evidence="5 8" id="KW-0812">Transmembrane</keyword>
<evidence type="ECO:0000256" key="2">
    <source>
        <dbReference type="ARBA" id="ARBA00007935"/>
    </source>
</evidence>
<comment type="caution">
    <text evidence="9">The sequence shown here is derived from an EMBL/GenBank/DDBJ whole genome shotgun (WGS) entry which is preliminary data.</text>
</comment>
<evidence type="ECO:0000256" key="7">
    <source>
        <dbReference type="ARBA" id="ARBA00023136"/>
    </source>
</evidence>
<reference evidence="9 10" key="1">
    <citation type="submission" date="2018-01" db="EMBL/GenBank/DDBJ databases">
        <title>Genomic Encyclopedia of Type Strains, Phase III (KMG-III): the genomes of soil and plant-associated and newly described type strains.</title>
        <authorList>
            <person name="Whitman W."/>
        </authorList>
    </citation>
    <scope>NUCLEOTIDE SEQUENCE [LARGE SCALE GENOMIC DNA]</scope>
    <source>
        <strain evidence="9 10">1131</strain>
    </source>
</reference>
<feature type="transmembrane region" description="Helical" evidence="8">
    <location>
        <begin position="354"/>
        <end position="376"/>
    </location>
</feature>
<keyword evidence="3" id="KW-0813">Transport</keyword>
<name>A0A2S4M1L7_9HYPH</name>
<dbReference type="NCBIfam" id="NF007866">
    <property type="entry name" value="PRK10577.1-2"/>
    <property type="match status" value="1"/>
</dbReference>
<feature type="transmembrane region" description="Helical" evidence="8">
    <location>
        <begin position="427"/>
        <end position="446"/>
    </location>
</feature>
<evidence type="ECO:0000256" key="3">
    <source>
        <dbReference type="ARBA" id="ARBA00022448"/>
    </source>
</evidence>
<feature type="transmembrane region" description="Helical" evidence="8">
    <location>
        <begin position="190"/>
        <end position="215"/>
    </location>
</feature>
<dbReference type="OrthoDB" id="9811721at2"/>
<feature type="transmembrane region" description="Helical" evidence="8">
    <location>
        <begin position="96"/>
        <end position="115"/>
    </location>
</feature>
<feature type="transmembrane region" description="Helical" evidence="8">
    <location>
        <begin position="523"/>
        <end position="541"/>
    </location>
</feature>
<evidence type="ECO:0000256" key="1">
    <source>
        <dbReference type="ARBA" id="ARBA00004651"/>
    </source>
</evidence>
<feature type="transmembrane region" description="Helical" evidence="8">
    <location>
        <begin position="307"/>
        <end position="326"/>
    </location>
</feature>
<dbReference type="Gene3D" id="1.10.3470.10">
    <property type="entry name" value="ABC transporter involved in vitamin B12 uptake, BtuC"/>
    <property type="match status" value="2"/>
</dbReference>
<comment type="subcellular location">
    <subcellularLocation>
        <location evidence="1">Cell membrane</location>
        <topology evidence="1">Multi-pass membrane protein</topology>
    </subcellularLocation>
</comment>
<comment type="similarity">
    <text evidence="2">Belongs to the binding-protein-dependent transport system permease family. FecCD subfamily.</text>
</comment>
<dbReference type="GO" id="GO:0022857">
    <property type="term" value="F:transmembrane transporter activity"/>
    <property type="evidence" value="ECO:0007669"/>
    <property type="project" value="InterPro"/>
</dbReference>
<dbReference type="SUPFAM" id="SSF81345">
    <property type="entry name" value="ABC transporter involved in vitamin B12 uptake, BtuC"/>
    <property type="match status" value="2"/>
</dbReference>